<dbReference type="EMBL" id="JAGSYN010000049">
    <property type="protein sequence ID" value="KAG7665498.1"/>
    <property type="molecule type" value="Genomic_DNA"/>
</dbReference>
<keyword evidence="3" id="KW-0349">Heme</keyword>
<keyword evidence="9 13" id="KW-1133">Transmembrane helix</keyword>
<dbReference type="GO" id="GO:0006121">
    <property type="term" value="P:mitochondrial electron transport, succinate to ubiquinone"/>
    <property type="evidence" value="ECO:0007669"/>
    <property type="project" value="TreeGrafter"/>
</dbReference>
<proteinExistence type="inferred from homology"/>
<dbReference type="OrthoDB" id="588261at2759"/>
<accession>A0A8J5QS84</accession>
<dbReference type="GO" id="GO:0006099">
    <property type="term" value="P:tricarboxylic acid cycle"/>
    <property type="evidence" value="ECO:0007669"/>
    <property type="project" value="InterPro"/>
</dbReference>
<dbReference type="GeneID" id="73467701"/>
<keyword evidence="4 13" id="KW-0812">Transmembrane</keyword>
<evidence type="ECO:0000256" key="6">
    <source>
        <dbReference type="ARBA" id="ARBA00022723"/>
    </source>
</evidence>
<dbReference type="PROSITE" id="PS01001">
    <property type="entry name" value="SDH_CYT_2"/>
    <property type="match status" value="1"/>
</dbReference>
<feature type="transmembrane region" description="Helical" evidence="13">
    <location>
        <begin position="107"/>
        <end position="133"/>
    </location>
</feature>
<dbReference type="InterPro" id="IPR014314">
    <property type="entry name" value="Succ_DH_cytb556"/>
</dbReference>
<organism evidence="14 15">
    <name type="scientific">[Candida] subhashii</name>
    <dbReference type="NCBI Taxonomy" id="561895"/>
    <lineage>
        <taxon>Eukaryota</taxon>
        <taxon>Fungi</taxon>
        <taxon>Dikarya</taxon>
        <taxon>Ascomycota</taxon>
        <taxon>Saccharomycotina</taxon>
        <taxon>Pichiomycetes</taxon>
        <taxon>Debaryomycetaceae</taxon>
        <taxon>Spathaspora</taxon>
    </lineage>
</organism>
<reference evidence="14 15" key="1">
    <citation type="journal article" date="2021" name="DNA Res.">
        <title>Genome analysis of Candida subhashii reveals its hybrid nature and dual mitochondrial genome conformations.</title>
        <authorList>
            <person name="Mixao V."/>
            <person name="Hegedusova E."/>
            <person name="Saus E."/>
            <person name="Pryszcz L.P."/>
            <person name="Cillingova A."/>
            <person name="Nosek J."/>
            <person name="Gabaldon T."/>
        </authorList>
    </citation>
    <scope>NUCLEOTIDE SEQUENCE [LARGE SCALE GENOMIC DNA]</scope>
    <source>
        <strain evidence="14 15">CBS 10753</strain>
    </source>
</reference>
<evidence type="ECO:0000256" key="9">
    <source>
        <dbReference type="ARBA" id="ARBA00022989"/>
    </source>
</evidence>
<keyword evidence="7" id="KW-0999">Mitochondrion inner membrane</keyword>
<keyword evidence="15" id="KW-1185">Reference proteome</keyword>
<dbReference type="GO" id="GO:0048038">
    <property type="term" value="F:quinone binding"/>
    <property type="evidence" value="ECO:0007669"/>
    <property type="project" value="UniProtKB-KW"/>
</dbReference>
<dbReference type="CDD" id="cd03499">
    <property type="entry name" value="SQR_TypeC_SdhC"/>
    <property type="match status" value="1"/>
</dbReference>
<evidence type="ECO:0000256" key="12">
    <source>
        <dbReference type="ARBA" id="ARBA00023136"/>
    </source>
</evidence>
<dbReference type="GO" id="GO:0046872">
    <property type="term" value="F:metal ion binding"/>
    <property type="evidence" value="ECO:0007669"/>
    <property type="project" value="UniProtKB-KW"/>
</dbReference>
<feature type="transmembrane region" description="Helical" evidence="13">
    <location>
        <begin position="154"/>
        <end position="175"/>
    </location>
</feature>
<dbReference type="InterPro" id="IPR000701">
    <property type="entry name" value="SuccDH_FuR_B_TM-su"/>
</dbReference>
<dbReference type="PANTHER" id="PTHR10978:SF5">
    <property type="entry name" value="SUCCINATE DEHYDROGENASE CYTOCHROME B560 SUBUNIT, MITOCHONDRIAL"/>
    <property type="match status" value="1"/>
</dbReference>
<dbReference type="InterPro" id="IPR018495">
    <property type="entry name" value="Succ_DH_cyt_bsu_CS"/>
</dbReference>
<dbReference type="Pfam" id="PF01127">
    <property type="entry name" value="Sdh_cyt"/>
    <property type="match status" value="1"/>
</dbReference>
<evidence type="ECO:0000256" key="10">
    <source>
        <dbReference type="ARBA" id="ARBA00023004"/>
    </source>
</evidence>
<evidence type="ECO:0000256" key="8">
    <source>
        <dbReference type="ARBA" id="ARBA00022946"/>
    </source>
</evidence>
<evidence type="ECO:0000256" key="13">
    <source>
        <dbReference type="SAM" id="Phobius"/>
    </source>
</evidence>
<evidence type="ECO:0000256" key="1">
    <source>
        <dbReference type="ARBA" id="ARBA00004448"/>
    </source>
</evidence>
<gene>
    <name evidence="14" type="ORF">J8A68_000900</name>
</gene>
<evidence type="ECO:0000313" key="15">
    <source>
        <dbReference type="Proteomes" id="UP000694255"/>
    </source>
</evidence>
<comment type="subcellular location">
    <subcellularLocation>
        <location evidence="1">Mitochondrion inner membrane</location>
        <topology evidence="1">Multi-pass membrane protein</topology>
    </subcellularLocation>
</comment>
<dbReference type="PANTHER" id="PTHR10978">
    <property type="entry name" value="SUCCINATE DEHYDROGENASE CYTOCHROME B560 SUBUNIT"/>
    <property type="match status" value="1"/>
</dbReference>
<evidence type="ECO:0000256" key="5">
    <source>
        <dbReference type="ARBA" id="ARBA00022719"/>
    </source>
</evidence>
<evidence type="ECO:0000256" key="4">
    <source>
        <dbReference type="ARBA" id="ARBA00022692"/>
    </source>
</evidence>
<feature type="transmembrane region" description="Helical" evidence="13">
    <location>
        <begin position="80"/>
        <end position="101"/>
    </location>
</feature>
<evidence type="ECO:0000256" key="11">
    <source>
        <dbReference type="ARBA" id="ARBA00023128"/>
    </source>
</evidence>
<comment type="similarity">
    <text evidence="2">Belongs to the cytochrome b560 family.</text>
</comment>
<evidence type="ECO:0000256" key="7">
    <source>
        <dbReference type="ARBA" id="ARBA00022792"/>
    </source>
</evidence>
<dbReference type="Proteomes" id="UP000694255">
    <property type="component" value="Unassembled WGS sequence"/>
</dbReference>
<keyword evidence="11" id="KW-0496">Mitochondrion</keyword>
<keyword evidence="8" id="KW-0809">Transit peptide</keyword>
<comment type="caution">
    <text evidence="14">The sequence shown here is derived from an EMBL/GenBank/DDBJ whole genome shotgun (WGS) entry which is preliminary data.</text>
</comment>
<keyword evidence="5" id="KW-0874">Quinone</keyword>
<evidence type="ECO:0000256" key="3">
    <source>
        <dbReference type="ARBA" id="ARBA00022617"/>
    </source>
</evidence>
<evidence type="ECO:0000313" key="14">
    <source>
        <dbReference type="EMBL" id="KAG7665498.1"/>
    </source>
</evidence>
<dbReference type="FunFam" id="1.20.1300.10:FF:000008">
    <property type="entry name" value="Succinate dehydrogenase cytochrome b560 subunit"/>
    <property type="match status" value="1"/>
</dbReference>
<dbReference type="RefSeq" id="XP_049265730.1">
    <property type="nucleotide sequence ID" value="XM_049410625.1"/>
</dbReference>
<keyword evidence="10" id="KW-0408">Iron</keyword>
<dbReference type="GO" id="GO:0009055">
    <property type="term" value="F:electron transfer activity"/>
    <property type="evidence" value="ECO:0007669"/>
    <property type="project" value="InterPro"/>
</dbReference>
<dbReference type="NCBIfam" id="TIGR02970">
    <property type="entry name" value="succ_dehyd_cytB"/>
    <property type="match status" value="1"/>
</dbReference>
<dbReference type="GO" id="GO:0005743">
    <property type="term" value="C:mitochondrial inner membrane"/>
    <property type="evidence" value="ECO:0007669"/>
    <property type="project" value="UniProtKB-SubCell"/>
</dbReference>
<protein>
    <submittedName>
        <fullName evidence="14">SDH3</fullName>
    </submittedName>
</protein>
<sequence>MIARLGLLKKPTLNTIYNASKLQSSRLALIRSISTIKASSTQEQDILVAQRKNRPSSPHLTIYEPQLTWIMSSFHRITGVAMAGAFYGLTCAYAATSILNIPFDSGMIVGAFASLPVIVKLGFKAACAYPFVYHVANGIRHLIWDFGRELTLKGVYRTGYAVLAATAAIGSYFAFLW</sequence>
<name>A0A8J5QS84_9ASCO</name>
<keyword evidence="6" id="KW-0479">Metal-binding</keyword>
<dbReference type="AlphaFoldDB" id="A0A8J5QS84"/>
<keyword evidence="12 13" id="KW-0472">Membrane</keyword>
<evidence type="ECO:0000256" key="2">
    <source>
        <dbReference type="ARBA" id="ARBA00007244"/>
    </source>
</evidence>